<reference evidence="3" key="1">
    <citation type="journal article" date="2019" name="Int. J. Syst. Evol. Microbiol.">
        <title>The Global Catalogue of Microorganisms (GCM) 10K type strain sequencing project: providing services to taxonomists for standard genome sequencing and annotation.</title>
        <authorList>
            <consortium name="The Broad Institute Genomics Platform"/>
            <consortium name="The Broad Institute Genome Sequencing Center for Infectious Disease"/>
            <person name="Wu L."/>
            <person name="Ma J."/>
        </authorList>
    </citation>
    <scope>NUCLEOTIDE SEQUENCE [LARGE SCALE GENOMIC DNA]</scope>
    <source>
        <strain evidence="3">JCM 17805</strain>
    </source>
</reference>
<dbReference type="Proteomes" id="UP001500604">
    <property type="component" value="Unassembled WGS sequence"/>
</dbReference>
<sequence>MHLLLEMLRLWLDEHLFPDWMHCRTPDNNHFYRRMFSRRYQAKKRLVKHIWMVAGLLILCYPLPWFVLLIGLPVTLLSFAILDETP</sequence>
<dbReference type="EMBL" id="BAABFL010000342">
    <property type="protein sequence ID" value="GAA4649955.1"/>
    <property type="molecule type" value="Genomic_DNA"/>
</dbReference>
<keyword evidence="1" id="KW-1133">Transmembrane helix</keyword>
<organism evidence="2 3">
    <name type="scientific">Kistimonas scapharcae</name>
    <dbReference type="NCBI Taxonomy" id="1036133"/>
    <lineage>
        <taxon>Bacteria</taxon>
        <taxon>Pseudomonadati</taxon>
        <taxon>Pseudomonadota</taxon>
        <taxon>Gammaproteobacteria</taxon>
        <taxon>Oceanospirillales</taxon>
        <taxon>Endozoicomonadaceae</taxon>
        <taxon>Kistimonas</taxon>
    </lineage>
</organism>
<keyword evidence="3" id="KW-1185">Reference proteome</keyword>
<accession>A0ABP8V4G1</accession>
<keyword evidence="1" id="KW-0472">Membrane</keyword>
<feature type="transmembrane region" description="Helical" evidence="1">
    <location>
        <begin position="49"/>
        <end position="82"/>
    </location>
</feature>
<proteinExistence type="predicted"/>
<gene>
    <name evidence="2" type="ORF">GCM10023116_22380</name>
</gene>
<evidence type="ECO:0000313" key="3">
    <source>
        <dbReference type="Proteomes" id="UP001500604"/>
    </source>
</evidence>
<name>A0ABP8V4G1_9GAMM</name>
<dbReference type="RefSeq" id="WP_345196014.1">
    <property type="nucleotide sequence ID" value="NZ_BAABFL010000342.1"/>
</dbReference>
<evidence type="ECO:0000256" key="1">
    <source>
        <dbReference type="SAM" id="Phobius"/>
    </source>
</evidence>
<evidence type="ECO:0000313" key="2">
    <source>
        <dbReference type="EMBL" id="GAA4649955.1"/>
    </source>
</evidence>
<protein>
    <submittedName>
        <fullName evidence="2">Uncharacterized protein</fullName>
    </submittedName>
</protein>
<keyword evidence="1" id="KW-0812">Transmembrane</keyword>
<comment type="caution">
    <text evidence="2">The sequence shown here is derived from an EMBL/GenBank/DDBJ whole genome shotgun (WGS) entry which is preliminary data.</text>
</comment>